<evidence type="ECO:0000313" key="3">
    <source>
        <dbReference type="EMBL" id="SSX06717.1"/>
    </source>
</evidence>
<accession>A0A336ME30</accession>
<dbReference type="EMBL" id="UFQS01000766">
    <property type="protein sequence ID" value="SSX06717.1"/>
    <property type="molecule type" value="Genomic_DNA"/>
</dbReference>
<feature type="compositionally biased region" description="Low complexity" evidence="1">
    <location>
        <begin position="1"/>
        <end position="26"/>
    </location>
</feature>
<sequence>MGNNLSHESNKNKLNSSKNGASGSSERPSGEILTPAQKLAQSETKGMTRSASGADIQEQRYGNFLPIEKLAKALAKKTDEEFGLSNGIVGDIFAKTVFPNQPELGHRLFAYLHHTSKAKTKHLGVLAFRQQVERFIGLLDDSVILENYVKMFGEVDKPEMIRPNHLRELLTTCYRLSMSHYSGGTSSDLLFVRTIDAVINSCFLPGKEYLSSGYVAKFLEQHCPRLIIPPLHKFCVHMLTTAYHSIESNTQTNAEGVNLDISTPVLDKGNPFTEESSGMPKKSLLPVSEAWILSGTLPKLYTRPHAIPKSASGGASGSGTNLASITFMTKLLSTVPSHWTLLYDSQVDGLGANRFLHHVLGYKGPTLTLLKGDNDLLVCVASPSEWRESYMYQGGDEACIVQLLPKYVFIEHGPQSMYLNTSIRGYPKGLRAGKDPRKPIIAVDEGFEKFDFKGISNTLYTIEVWGCGDQKSRETQIEIKKWQVKEAEKQRSVKMSAAEWLDNPDRYLLELGGRPQYNNTGK</sequence>
<organism evidence="4">
    <name type="scientific">Culicoides sonorensis</name>
    <name type="common">Biting midge</name>
    <dbReference type="NCBI Taxonomy" id="179676"/>
    <lineage>
        <taxon>Eukaryota</taxon>
        <taxon>Metazoa</taxon>
        <taxon>Ecdysozoa</taxon>
        <taxon>Arthropoda</taxon>
        <taxon>Hexapoda</taxon>
        <taxon>Insecta</taxon>
        <taxon>Pterygota</taxon>
        <taxon>Neoptera</taxon>
        <taxon>Endopterygota</taxon>
        <taxon>Diptera</taxon>
        <taxon>Nematocera</taxon>
        <taxon>Chironomoidea</taxon>
        <taxon>Ceratopogonidae</taxon>
        <taxon>Ceratopogoninae</taxon>
        <taxon>Culicoides</taxon>
        <taxon>Monoculicoides</taxon>
    </lineage>
</organism>
<dbReference type="InterPro" id="IPR006571">
    <property type="entry name" value="TLDc_dom"/>
</dbReference>
<dbReference type="VEuPathDB" id="VectorBase:CSON014135"/>
<evidence type="ECO:0000256" key="1">
    <source>
        <dbReference type="SAM" id="MobiDB-lite"/>
    </source>
</evidence>
<proteinExistence type="predicted"/>
<feature type="compositionally biased region" description="Polar residues" evidence="1">
    <location>
        <begin position="39"/>
        <end position="51"/>
    </location>
</feature>
<reference evidence="4" key="2">
    <citation type="submission" date="2018-07" db="EMBL/GenBank/DDBJ databases">
        <authorList>
            <person name="Quirk P.G."/>
            <person name="Krulwich T.A."/>
        </authorList>
    </citation>
    <scope>NUCLEOTIDE SEQUENCE</scope>
</reference>
<evidence type="ECO:0000259" key="2">
    <source>
        <dbReference type="PROSITE" id="PS51886"/>
    </source>
</evidence>
<dbReference type="PROSITE" id="PS51886">
    <property type="entry name" value="TLDC"/>
    <property type="match status" value="1"/>
</dbReference>
<dbReference type="EMBL" id="UFQT01000766">
    <property type="protein sequence ID" value="SSX27063.1"/>
    <property type="molecule type" value="Genomic_DNA"/>
</dbReference>
<evidence type="ECO:0000313" key="4">
    <source>
        <dbReference type="EMBL" id="SSX27063.1"/>
    </source>
</evidence>
<protein>
    <submittedName>
        <fullName evidence="4">CSON014135 protein</fullName>
    </submittedName>
</protein>
<feature type="domain" description="TLDc" evidence="2">
    <location>
        <begin position="315"/>
        <end position="468"/>
    </location>
</feature>
<dbReference type="AlphaFoldDB" id="A0A336ME30"/>
<gene>
    <name evidence="4" type="primary">CSON014135</name>
</gene>
<reference evidence="3" key="1">
    <citation type="submission" date="2018-04" db="EMBL/GenBank/DDBJ databases">
        <authorList>
            <person name="Go L.Y."/>
            <person name="Mitchell J.A."/>
        </authorList>
    </citation>
    <scope>NUCLEOTIDE SEQUENCE</scope>
    <source>
        <tissue evidence="3">Whole organism</tissue>
    </source>
</reference>
<dbReference type="Pfam" id="PF07534">
    <property type="entry name" value="TLD"/>
    <property type="match status" value="1"/>
</dbReference>
<dbReference type="SMART" id="SM00584">
    <property type="entry name" value="TLDc"/>
    <property type="match status" value="1"/>
</dbReference>
<feature type="region of interest" description="Disordered" evidence="1">
    <location>
        <begin position="1"/>
        <end position="53"/>
    </location>
</feature>
<name>A0A336ME30_CULSO</name>
<dbReference type="OMA" id="EWHESHQ"/>